<dbReference type="InterPro" id="IPR013545">
    <property type="entry name" value="T2SS_protein-GspG_C"/>
</dbReference>
<evidence type="ECO:0000256" key="5">
    <source>
        <dbReference type="ARBA" id="ARBA00022481"/>
    </source>
</evidence>
<dbReference type="STRING" id="1208365.B273_0020"/>
<evidence type="ECO:0000256" key="10">
    <source>
        <dbReference type="SAM" id="Phobius"/>
    </source>
</evidence>
<comment type="similarity">
    <text evidence="2">Belongs to the GSP G family.</text>
</comment>
<evidence type="ECO:0000313" key="12">
    <source>
        <dbReference type="EMBL" id="EKO37011.1"/>
    </source>
</evidence>
<dbReference type="PRINTS" id="PR00813">
    <property type="entry name" value="BCTERIALGSPG"/>
</dbReference>
<dbReference type="Pfam" id="PF08334">
    <property type="entry name" value="T2SSG"/>
    <property type="match status" value="1"/>
</dbReference>
<dbReference type="GO" id="GO:0015627">
    <property type="term" value="C:type II protein secretion system complex"/>
    <property type="evidence" value="ECO:0007669"/>
    <property type="project" value="InterPro"/>
</dbReference>
<protein>
    <recommendedName>
        <fullName evidence="3">Type II secretion system core protein G</fullName>
    </recommendedName>
</protein>
<evidence type="ECO:0000256" key="1">
    <source>
        <dbReference type="ARBA" id="ARBA00004377"/>
    </source>
</evidence>
<keyword evidence="13" id="KW-1185">Reference proteome</keyword>
<organism evidence="12 13">
    <name type="scientific">SAR86 cluster bacterium SAR86E</name>
    <dbReference type="NCBI Taxonomy" id="1208365"/>
    <lineage>
        <taxon>Bacteria</taxon>
        <taxon>Pseudomonadati</taxon>
        <taxon>Pseudomonadota</taxon>
        <taxon>Gammaproteobacteria</taxon>
        <taxon>SAR86 cluster</taxon>
    </lineage>
</organism>
<dbReference type="Pfam" id="PF07963">
    <property type="entry name" value="N_methyl"/>
    <property type="match status" value="1"/>
</dbReference>
<comment type="caution">
    <text evidence="12">The sequence shown here is derived from an EMBL/GenBank/DDBJ whole genome shotgun (WGS) entry which is preliminary data.</text>
</comment>
<dbReference type="Proteomes" id="UP000010310">
    <property type="component" value="Unassembled WGS sequence"/>
</dbReference>
<dbReference type="NCBIfam" id="TIGR01710">
    <property type="entry name" value="typeII_sec_gspG"/>
    <property type="match status" value="1"/>
</dbReference>
<dbReference type="SUPFAM" id="SSF54523">
    <property type="entry name" value="Pili subunits"/>
    <property type="match status" value="1"/>
</dbReference>
<evidence type="ECO:0000256" key="8">
    <source>
        <dbReference type="ARBA" id="ARBA00022989"/>
    </source>
</evidence>
<dbReference type="InterPro" id="IPR045584">
    <property type="entry name" value="Pilin-like"/>
</dbReference>
<keyword evidence="8 10" id="KW-1133">Transmembrane helix</keyword>
<evidence type="ECO:0000256" key="6">
    <source>
        <dbReference type="ARBA" id="ARBA00022519"/>
    </source>
</evidence>
<dbReference type="InterPro" id="IPR000983">
    <property type="entry name" value="Bac_GSPG_pilin"/>
</dbReference>
<reference evidence="12 13" key="1">
    <citation type="submission" date="2012-09" db="EMBL/GenBank/DDBJ databases">
        <authorList>
            <person name="Dupont C.L."/>
            <person name="Rusch D.B."/>
            <person name="Lombardo M.-J."/>
            <person name="Novotny M."/>
            <person name="Yee-Greenbaum J."/>
            <person name="Laskin R."/>
        </authorList>
    </citation>
    <scope>NUCLEOTIDE SEQUENCE [LARGE SCALE GENOMIC DNA]</scope>
    <source>
        <strain evidence="12">SAR86E</strain>
    </source>
</reference>
<feature type="domain" description="Type II secretion system protein GspG C-terminal" evidence="11">
    <location>
        <begin position="35"/>
        <end position="140"/>
    </location>
</feature>
<keyword evidence="7 10" id="KW-0812">Transmembrane</keyword>
<keyword evidence="9 10" id="KW-0472">Membrane</keyword>
<feature type="transmembrane region" description="Helical" evidence="10">
    <location>
        <begin position="13"/>
        <end position="35"/>
    </location>
</feature>
<dbReference type="AlphaFoldDB" id="K6GJ03"/>
<dbReference type="InterPro" id="IPR010054">
    <property type="entry name" value="Type2_sec_GspG"/>
</dbReference>
<evidence type="ECO:0000256" key="4">
    <source>
        <dbReference type="ARBA" id="ARBA00022475"/>
    </source>
</evidence>
<proteinExistence type="inferred from homology"/>
<comment type="subcellular location">
    <subcellularLocation>
        <location evidence="1">Cell inner membrane</location>
        <topology evidence="1">Single-pass membrane protein</topology>
    </subcellularLocation>
</comment>
<keyword evidence="4" id="KW-1003">Cell membrane</keyword>
<evidence type="ECO:0000256" key="2">
    <source>
        <dbReference type="ARBA" id="ARBA00009984"/>
    </source>
</evidence>
<keyword evidence="5" id="KW-0488">Methylation</keyword>
<accession>K6GJ03</accession>
<dbReference type="GO" id="GO:0015628">
    <property type="term" value="P:protein secretion by the type II secretion system"/>
    <property type="evidence" value="ECO:0007669"/>
    <property type="project" value="InterPro"/>
</dbReference>
<name>K6GJ03_9GAMM</name>
<dbReference type="Gene3D" id="3.30.700.10">
    <property type="entry name" value="Glycoprotein, Type 4 Pilin"/>
    <property type="match status" value="1"/>
</dbReference>
<evidence type="ECO:0000313" key="13">
    <source>
        <dbReference type="Proteomes" id="UP000010310"/>
    </source>
</evidence>
<evidence type="ECO:0000259" key="11">
    <source>
        <dbReference type="Pfam" id="PF08334"/>
    </source>
</evidence>
<sequence length="144" mass="16042">MKNNNPGFTLIELMAVIVIMGILVTIVAVNVSPFLQRANLEKTRADIAQIEKALELYKFNEMSYPSTDQGLEALVSPPNDLKRPFLYPQGGYLNSLPQDPWAREYLYLQPGLKSKKFDIYSYGADGVEGGVGENADIGNWLTEL</sequence>
<evidence type="ECO:0000256" key="7">
    <source>
        <dbReference type="ARBA" id="ARBA00022692"/>
    </source>
</evidence>
<dbReference type="PANTHER" id="PTHR30093:SF44">
    <property type="entry name" value="TYPE II SECRETION SYSTEM CORE PROTEIN G"/>
    <property type="match status" value="1"/>
</dbReference>
<evidence type="ECO:0000256" key="3">
    <source>
        <dbReference type="ARBA" id="ARBA00020042"/>
    </source>
</evidence>
<dbReference type="NCBIfam" id="TIGR02532">
    <property type="entry name" value="IV_pilin_GFxxxE"/>
    <property type="match status" value="1"/>
</dbReference>
<dbReference type="EMBL" id="AMWX01000001">
    <property type="protein sequence ID" value="EKO37011.1"/>
    <property type="molecule type" value="Genomic_DNA"/>
</dbReference>
<dbReference type="InterPro" id="IPR012902">
    <property type="entry name" value="N_methyl_site"/>
</dbReference>
<evidence type="ECO:0000256" key="9">
    <source>
        <dbReference type="ARBA" id="ARBA00023136"/>
    </source>
</evidence>
<keyword evidence="6" id="KW-0997">Cell inner membrane</keyword>
<gene>
    <name evidence="12" type="primary">gspG</name>
    <name evidence="12" type="ORF">B273_0020</name>
</gene>
<dbReference type="PATRIC" id="fig|1208365.4.peg.23"/>
<dbReference type="GO" id="GO:0005886">
    <property type="term" value="C:plasma membrane"/>
    <property type="evidence" value="ECO:0007669"/>
    <property type="project" value="UniProtKB-SubCell"/>
</dbReference>
<dbReference type="PANTHER" id="PTHR30093">
    <property type="entry name" value="GENERAL SECRETION PATHWAY PROTEIN G"/>
    <property type="match status" value="1"/>
</dbReference>